<name>A0A3D3RF37_9PLAN</name>
<sequence length="243" mass="26822">MIHQEIVAEYQSQGFVHLPAWYAEETLDEIRSAVERYNREVVPGVPESDVVFEADGTAIRNCWRMQAHDPFFTRLPAEERLQTLITELVNGTPTCMGVETFNKPAKVGSGVPPHQDNAYFCQDPPDVLTVWIALDDVTPENGPVHYLPGSHTQGVHEHVPSGVKGNSFGLAKTVDETQAKAALLKAGDILIHHCQTIHFSAPNVSDFPRLGLLLVFRGEHTQDSPEMKAAYQKARALMEAGTS</sequence>
<dbReference type="GO" id="GO:0005506">
    <property type="term" value="F:iron ion binding"/>
    <property type="evidence" value="ECO:0007669"/>
    <property type="project" value="UniProtKB-ARBA"/>
</dbReference>
<accession>A0A3D3RF37</accession>
<reference evidence="2 3" key="1">
    <citation type="journal article" date="2018" name="Nat. Biotechnol.">
        <title>A standardized bacterial taxonomy based on genome phylogeny substantially revises the tree of life.</title>
        <authorList>
            <person name="Parks D.H."/>
            <person name="Chuvochina M."/>
            <person name="Waite D.W."/>
            <person name="Rinke C."/>
            <person name="Skarshewski A."/>
            <person name="Chaumeil P.A."/>
            <person name="Hugenholtz P."/>
        </authorList>
    </citation>
    <scope>NUCLEOTIDE SEQUENCE [LARGE SCALE GENOMIC DNA]</scope>
    <source>
        <strain evidence="2">UBA9375</strain>
    </source>
</reference>
<protein>
    <recommendedName>
        <fullName evidence="4">Phytanoyl-CoA dioxygenase</fullName>
    </recommendedName>
</protein>
<dbReference type="Pfam" id="PF05721">
    <property type="entry name" value="PhyH"/>
    <property type="match status" value="1"/>
</dbReference>
<dbReference type="GO" id="GO:0016706">
    <property type="term" value="F:2-oxoglutarate-dependent dioxygenase activity"/>
    <property type="evidence" value="ECO:0007669"/>
    <property type="project" value="UniProtKB-ARBA"/>
</dbReference>
<dbReference type="Proteomes" id="UP000263642">
    <property type="component" value="Unassembled WGS sequence"/>
</dbReference>
<proteinExistence type="predicted"/>
<dbReference type="AlphaFoldDB" id="A0A3D3RF37"/>
<evidence type="ECO:0008006" key="4">
    <source>
        <dbReference type="Google" id="ProtNLM"/>
    </source>
</evidence>
<dbReference type="EMBL" id="DQAY01000199">
    <property type="protein sequence ID" value="HCO27425.1"/>
    <property type="molecule type" value="Genomic_DNA"/>
</dbReference>
<dbReference type="Gene3D" id="2.60.120.620">
    <property type="entry name" value="q2cbj1_9rhob like domain"/>
    <property type="match status" value="1"/>
</dbReference>
<comment type="cofactor">
    <cofactor evidence="1">
        <name>Fe(2+)</name>
        <dbReference type="ChEBI" id="CHEBI:29033"/>
    </cofactor>
</comment>
<evidence type="ECO:0000313" key="3">
    <source>
        <dbReference type="Proteomes" id="UP000263642"/>
    </source>
</evidence>
<comment type="caution">
    <text evidence="2">The sequence shown here is derived from an EMBL/GenBank/DDBJ whole genome shotgun (WGS) entry which is preliminary data.</text>
</comment>
<dbReference type="PANTHER" id="PTHR20883:SF48">
    <property type="entry name" value="ECTOINE DIOXYGENASE"/>
    <property type="match status" value="1"/>
</dbReference>
<dbReference type="PANTHER" id="PTHR20883">
    <property type="entry name" value="PHYTANOYL-COA DIOXYGENASE DOMAIN CONTAINING 1"/>
    <property type="match status" value="1"/>
</dbReference>
<organism evidence="2 3">
    <name type="scientific">Gimesia maris</name>
    <dbReference type="NCBI Taxonomy" id="122"/>
    <lineage>
        <taxon>Bacteria</taxon>
        <taxon>Pseudomonadati</taxon>
        <taxon>Planctomycetota</taxon>
        <taxon>Planctomycetia</taxon>
        <taxon>Planctomycetales</taxon>
        <taxon>Planctomycetaceae</taxon>
        <taxon>Gimesia</taxon>
    </lineage>
</organism>
<dbReference type="InterPro" id="IPR008775">
    <property type="entry name" value="Phytyl_CoA_dOase-like"/>
</dbReference>
<evidence type="ECO:0000313" key="2">
    <source>
        <dbReference type="EMBL" id="HCO27425.1"/>
    </source>
</evidence>
<gene>
    <name evidence="2" type="ORF">DIT97_32150</name>
</gene>
<evidence type="ECO:0000256" key="1">
    <source>
        <dbReference type="ARBA" id="ARBA00001954"/>
    </source>
</evidence>
<dbReference type="SUPFAM" id="SSF51197">
    <property type="entry name" value="Clavaminate synthase-like"/>
    <property type="match status" value="1"/>
</dbReference>